<dbReference type="PANTHER" id="PTHR23068:SF53">
    <property type="entry name" value="DNA (CYTOSINE-5-)-METHYLTRANSFERASE"/>
    <property type="match status" value="1"/>
</dbReference>
<comment type="caution">
    <text evidence="3">The sequence shown here is derived from an EMBL/GenBank/DDBJ whole genome shotgun (WGS) entry which is preliminary data.</text>
</comment>
<dbReference type="SUPFAM" id="SSF63748">
    <property type="entry name" value="Tudor/PWWP/MBT"/>
    <property type="match status" value="1"/>
</dbReference>
<feature type="region of interest" description="Disordered" evidence="1">
    <location>
        <begin position="572"/>
        <end position="642"/>
    </location>
</feature>
<dbReference type="Gene3D" id="1.10.720.50">
    <property type="entry name" value="PWWP, helical domain"/>
    <property type="match status" value="1"/>
</dbReference>
<evidence type="ECO:0000313" key="4">
    <source>
        <dbReference type="Proteomes" id="UP001557470"/>
    </source>
</evidence>
<sequence length="818" mass="90325">MLVGYFDVKSAKHCIRLLDVLQPPADDSDGEKMAAALVATVNKFGLSTANLATLYHDGSAAASVKMYSQLRELNPGLLMLDGLYGVADTACHAGVTKMSTQLQELIADIYTHYSSSSAKNEKLNELFADIPSINEFSLPPSTCCLKFCTLVRKVLGIWTDLITYYSSFDKEDDKANLICTRLQDLKLRATFMFLDRALEPLRAFQERLHVHRGSARADMVQVLQDASGLLRFYTAGFLRPQAVVRVLKECDTSLLKFHLPAEELNVGGALLEDFLCKSSEGESDTLSFVREQALSFYTGLTASLVEGLPLSYGLLRSMAQLLSPQGRLKVSGKEVVELGTKLGLCKSPEEIGQLNKEFLEYRLAEEGAGQDNASGGVVQNDCALSPEQHWSMVLKASESTSIFNKLALTLLAMPCPPLEAQQVFAQAVLSGDCAQFTDSVTESELDSSVQEEDVTDDSVFSDNKGVTVNVSKRKVKGHPRKGTLVVMETSMCCFPEVNYVNGPVKPCTVRLQKIFNGSDNLKSTVFVEDDVIWKNTAEGTTRGIFGWESSLRQKPQARTVFQAGAGVWAKPEFLDNDSRKHRESEVTSNENNSSTDSTYTPSPRSAKKVVDYQQNPKGQNRTSTSSVSSQSPRSAKKRVDYQDGKGFSTGELVWGKVKGFSWWPGLVVLWKSNKPPPTSMRRVEWFGDGMFSEICAEGLLRFEAFKKCFCKNSYASLPTYKDAIYQVLELASERCEMSFSKAGNKEEELRLMLDWAHGGFLPSGPEGFNPPPLPSAIDSKGDSSDSPLSDYQPPAKKKYVCKTKTLNGSQSYNREEQW</sequence>
<evidence type="ECO:0000256" key="1">
    <source>
        <dbReference type="SAM" id="MobiDB-lite"/>
    </source>
</evidence>
<feature type="compositionally biased region" description="Low complexity" evidence="1">
    <location>
        <begin position="623"/>
        <end position="633"/>
    </location>
</feature>
<accession>A0ABD0XHP4</accession>
<protein>
    <recommendedName>
        <fullName evidence="2">PWWP domain-containing protein</fullName>
    </recommendedName>
</protein>
<proteinExistence type="predicted"/>
<organism evidence="3 4">
    <name type="scientific">Umbra pygmaea</name>
    <name type="common">Eastern mudminnow</name>
    <dbReference type="NCBI Taxonomy" id="75934"/>
    <lineage>
        <taxon>Eukaryota</taxon>
        <taxon>Metazoa</taxon>
        <taxon>Chordata</taxon>
        <taxon>Craniata</taxon>
        <taxon>Vertebrata</taxon>
        <taxon>Euteleostomi</taxon>
        <taxon>Actinopterygii</taxon>
        <taxon>Neopterygii</taxon>
        <taxon>Teleostei</taxon>
        <taxon>Protacanthopterygii</taxon>
        <taxon>Esociformes</taxon>
        <taxon>Umbridae</taxon>
        <taxon>Umbra</taxon>
    </lineage>
</organism>
<feature type="compositionally biased region" description="Polar residues" evidence="1">
    <location>
        <begin position="612"/>
        <end position="622"/>
    </location>
</feature>
<dbReference type="PANTHER" id="PTHR23068">
    <property type="entry name" value="DNA CYTOSINE-5- -METHYLTRANSFERASE 3-RELATED"/>
    <property type="match status" value="1"/>
</dbReference>
<feature type="compositionally biased region" description="Basic and acidic residues" evidence="1">
    <location>
        <begin position="572"/>
        <end position="585"/>
    </location>
</feature>
<dbReference type="InterPro" id="IPR000313">
    <property type="entry name" value="PWWP_dom"/>
</dbReference>
<evidence type="ECO:0000313" key="3">
    <source>
        <dbReference type="EMBL" id="KAL1020963.1"/>
    </source>
</evidence>
<dbReference type="AlphaFoldDB" id="A0ABD0XHP4"/>
<keyword evidence="4" id="KW-1185">Reference proteome</keyword>
<evidence type="ECO:0000259" key="2">
    <source>
        <dbReference type="PROSITE" id="PS50812"/>
    </source>
</evidence>
<dbReference type="InterPro" id="IPR050390">
    <property type="entry name" value="C5-Methyltransferase"/>
</dbReference>
<feature type="compositionally biased region" description="Low complexity" evidence="1">
    <location>
        <begin position="586"/>
        <end position="598"/>
    </location>
</feature>
<dbReference type="Proteomes" id="UP001557470">
    <property type="component" value="Unassembled WGS sequence"/>
</dbReference>
<dbReference type="SMART" id="SM00293">
    <property type="entry name" value="PWWP"/>
    <property type="match status" value="1"/>
</dbReference>
<dbReference type="EMBL" id="JAGEUA010000001">
    <property type="protein sequence ID" value="KAL1020963.1"/>
    <property type="molecule type" value="Genomic_DNA"/>
</dbReference>
<feature type="region of interest" description="Disordered" evidence="1">
    <location>
        <begin position="767"/>
        <end position="796"/>
    </location>
</feature>
<dbReference type="PROSITE" id="PS50812">
    <property type="entry name" value="PWWP"/>
    <property type="match status" value="1"/>
</dbReference>
<gene>
    <name evidence="3" type="ORF">UPYG_G00006950</name>
</gene>
<dbReference type="Pfam" id="PF00855">
    <property type="entry name" value="PWWP"/>
    <property type="match status" value="1"/>
</dbReference>
<feature type="domain" description="PWWP" evidence="2">
    <location>
        <begin position="649"/>
        <end position="705"/>
    </location>
</feature>
<reference evidence="3 4" key="1">
    <citation type="submission" date="2024-06" db="EMBL/GenBank/DDBJ databases">
        <authorList>
            <person name="Pan Q."/>
            <person name="Wen M."/>
            <person name="Jouanno E."/>
            <person name="Zahm M."/>
            <person name="Klopp C."/>
            <person name="Cabau C."/>
            <person name="Louis A."/>
            <person name="Berthelot C."/>
            <person name="Parey E."/>
            <person name="Roest Crollius H."/>
            <person name="Montfort J."/>
            <person name="Robinson-Rechavi M."/>
            <person name="Bouchez O."/>
            <person name="Lampietro C."/>
            <person name="Lopez Roques C."/>
            <person name="Donnadieu C."/>
            <person name="Postlethwait J."/>
            <person name="Bobe J."/>
            <person name="Verreycken H."/>
            <person name="Guiguen Y."/>
        </authorList>
    </citation>
    <scope>NUCLEOTIDE SEQUENCE [LARGE SCALE GENOMIC DNA]</scope>
    <source>
        <strain evidence="3">Up_M1</strain>
        <tissue evidence="3">Testis</tissue>
    </source>
</reference>
<name>A0ABD0XHP4_UMBPY</name>
<dbReference type="Gene3D" id="2.30.30.140">
    <property type="match status" value="1"/>
</dbReference>